<dbReference type="InterPro" id="IPR032675">
    <property type="entry name" value="LRR_dom_sf"/>
</dbReference>
<comment type="similarity">
    <text evidence="2">Belongs to the LRR-containing bacterial E3 ligase family.</text>
</comment>
<comment type="caution">
    <text evidence="5">The sequence shown here is derived from an EMBL/GenBank/DDBJ whole genome shotgun (WGS) entry which is preliminary data.</text>
</comment>
<dbReference type="SMART" id="SM00364">
    <property type="entry name" value="LRR_BAC"/>
    <property type="match status" value="5"/>
</dbReference>
<dbReference type="RefSeq" id="WP_162366715.1">
    <property type="nucleotide sequence ID" value="NZ_WUBS01000010.1"/>
</dbReference>
<sequence>MINSTSLNPNLQGYQIPINSPRPIKSSDEILFQKWNAWEKKAVPGEDRQTAVKIMKDCVDRNAEKLELAGLNLRTLPAGLPPSCTVLILNNNHLTELPPLSDNITRVEVSHNHLTKLSENKPESLTDFQANDNCLTEMSENWPEKMEWIRVDNNQITHLPESLCKSTHLIIINLENNKLVSLPPDLKNLPSFPEIRLKGNPLSDEAKEFAQDYKKFIPNRLYIDFDDRVQSDPAKKAM</sequence>
<proteinExistence type="inferred from homology"/>
<keyword evidence="3" id="KW-0433">Leucine-rich repeat</keyword>
<protein>
    <submittedName>
        <fullName evidence="5">Uncharacterized protein</fullName>
    </submittedName>
</protein>
<evidence type="ECO:0000256" key="4">
    <source>
        <dbReference type="ARBA" id="ARBA00022737"/>
    </source>
</evidence>
<dbReference type="PANTHER" id="PTHR47114:SF2">
    <property type="entry name" value="OLIGODENDROCYTE-MYELIN GLYCOPROTEIN"/>
    <property type="match status" value="1"/>
</dbReference>
<reference evidence="5 6" key="2">
    <citation type="submission" date="2020-02" db="EMBL/GenBank/DDBJ databases">
        <title>The new genus of Enterobacteriales.</title>
        <authorList>
            <person name="Kim I.S."/>
        </authorList>
    </citation>
    <scope>NUCLEOTIDE SEQUENCE [LARGE SCALE GENOMIC DNA]</scope>
    <source>
        <strain evidence="5 6">SAP-6</strain>
    </source>
</reference>
<organism evidence="5 6">
    <name type="scientific">Acerihabitans arboris</name>
    <dbReference type="NCBI Taxonomy" id="2691583"/>
    <lineage>
        <taxon>Bacteria</taxon>
        <taxon>Pseudomonadati</taxon>
        <taxon>Pseudomonadota</taxon>
        <taxon>Gammaproteobacteria</taxon>
        <taxon>Enterobacterales</taxon>
        <taxon>Pectobacteriaceae</taxon>
        <taxon>Acerihabitans</taxon>
    </lineage>
</organism>
<evidence type="ECO:0000256" key="3">
    <source>
        <dbReference type="ARBA" id="ARBA00022614"/>
    </source>
</evidence>
<dbReference type="Gene3D" id="3.80.10.10">
    <property type="entry name" value="Ribonuclease Inhibitor"/>
    <property type="match status" value="1"/>
</dbReference>
<dbReference type="Proteomes" id="UP000461443">
    <property type="component" value="Unassembled WGS sequence"/>
</dbReference>
<dbReference type="InterPro" id="IPR001611">
    <property type="entry name" value="Leu-rich_rpt"/>
</dbReference>
<dbReference type="Pfam" id="PF00560">
    <property type="entry name" value="LRR_1"/>
    <property type="match status" value="1"/>
</dbReference>
<dbReference type="AlphaFoldDB" id="A0A845SM02"/>
<evidence type="ECO:0000313" key="5">
    <source>
        <dbReference type="EMBL" id="NDL63994.1"/>
    </source>
</evidence>
<dbReference type="InterPro" id="IPR051071">
    <property type="entry name" value="LRR-bact_E3_ubiq_ligases"/>
</dbReference>
<name>A0A845SM02_9GAMM</name>
<gene>
    <name evidence="5" type="ORF">GRH90_14705</name>
</gene>
<dbReference type="EMBL" id="WUBS01000010">
    <property type="protein sequence ID" value="NDL63994.1"/>
    <property type="molecule type" value="Genomic_DNA"/>
</dbReference>
<keyword evidence="4" id="KW-0677">Repeat</keyword>
<accession>A0A845SM02</accession>
<keyword evidence="6" id="KW-1185">Reference proteome</keyword>
<evidence type="ECO:0000256" key="1">
    <source>
        <dbReference type="ARBA" id="ARBA00004613"/>
    </source>
</evidence>
<dbReference type="PANTHER" id="PTHR47114">
    <property type="match status" value="1"/>
</dbReference>
<dbReference type="SUPFAM" id="SSF52058">
    <property type="entry name" value="L domain-like"/>
    <property type="match status" value="1"/>
</dbReference>
<comment type="subcellular location">
    <subcellularLocation>
        <location evidence="1">Secreted</location>
    </subcellularLocation>
</comment>
<dbReference type="GO" id="GO:0005576">
    <property type="term" value="C:extracellular region"/>
    <property type="evidence" value="ECO:0007669"/>
    <property type="project" value="UniProtKB-SubCell"/>
</dbReference>
<evidence type="ECO:0000313" key="6">
    <source>
        <dbReference type="Proteomes" id="UP000461443"/>
    </source>
</evidence>
<evidence type="ECO:0000256" key="2">
    <source>
        <dbReference type="ARBA" id="ARBA00009868"/>
    </source>
</evidence>
<reference evidence="5 6" key="1">
    <citation type="submission" date="2019-12" db="EMBL/GenBank/DDBJ databases">
        <authorList>
            <person name="Lee S.D."/>
        </authorList>
    </citation>
    <scope>NUCLEOTIDE SEQUENCE [LARGE SCALE GENOMIC DNA]</scope>
    <source>
        <strain evidence="5 6">SAP-6</strain>
    </source>
</reference>